<dbReference type="InterPro" id="IPR003661">
    <property type="entry name" value="HisK_dim/P_dom"/>
</dbReference>
<dbReference type="EC" id="2.7.13.3" evidence="3"/>
<dbReference type="PROSITE" id="PS50109">
    <property type="entry name" value="HIS_KIN"/>
    <property type="match status" value="1"/>
</dbReference>
<dbReference type="InterPro" id="IPR004358">
    <property type="entry name" value="Sig_transdc_His_kin-like_C"/>
</dbReference>
<evidence type="ECO:0000256" key="7">
    <source>
        <dbReference type="ARBA" id="ARBA00022692"/>
    </source>
</evidence>
<evidence type="ECO:0000256" key="1">
    <source>
        <dbReference type="ARBA" id="ARBA00000085"/>
    </source>
</evidence>
<dbReference type="RefSeq" id="WP_190932161.1">
    <property type="nucleotide sequence ID" value="NZ_JACXJA010000062.1"/>
</dbReference>
<dbReference type="Gene3D" id="1.10.287.130">
    <property type="match status" value="1"/>
</dbReference>
<dbReference type="SUPFAM" id="SSF55874">
    <property type="entry name" value="ATPase domain of HSP90 chaperone/DNA topoisomerase II/histidine kinase"/>
    <property type="match status" value="1"/>
</dbReference>
<dbReference type="Pfam" id="PF00512">
    <property type="entry name" value="HisKA"/>
    <property type="match status" value="1"/>
</dbReference>
<keyword evidence="6" id="KW-0808">Transferase</keyword>
<evidence type="ECO:0000259" key="15">
    <source>
        <dbReference type="PROSITE" id="PS50109"/>
    </source>
</evidence>
<evidence type="ECO:0000256" key="6">
    <source>
        <dbReference type="ARBA" id="ARBA00022679"/>
    </source>
</evidence>
<protein>
    <recommendedName>
        <fullName evidence="3">histidine kinase</fullName>
        <ecNumber evidence="3">2.7.13.3</ecNumber>
    </recommendedName>
</protein>
<evidence type="ECO:0000256" key="9">
    <source>
        <dbReference type="ARBA" id="ARBA00022777"/>
    </source>
</evidence>
<evidence type="ECO:0000256" key="11">
    <source>
        <dbReference type="ARBA" id="ARBA00022989"/>
    </source>
</evidence>
<dbReference type="PRINTS" id="PR00344">
    <property type="entry name" value="BCTRLSENSOR"/>
</dbReference>
<evidence type="ECO:0000313" key="18">
    <source>
        <dbReference type="Proteomes" id="UP000639396"/>
    </source>
</evidence>
<feature type="transmembrane region" description="Helical" evidence="14">
    <location>
        <begin position="7"/>
        <end position="33"/>
    </location>
</feature>
<keyword evidence="4" id="KW-1003">Cell membrane</keyword>
<name>A0A927CFJ6_9BACL</name>
<dbReference type="GO" id="GO:0005524">
    <property type="term" value="F:ATP binding"/>
    <property type="evidence" value="ECO:0007669"/>
    <property type="project" value="UniProtKB-KW"/>
</dbReference>
<dbReference type="InterPro" id="IPR005467">
    <property type="entry name" value="His_kinase_dom"/>
</dbReference>
<dbReference type="InterPro" id="IPR003660">
    <property type="entry name" value="HAMP_dom"/>
</dbReference>
<keyword evidence="12" id="KW-0902">Two-component regulatory system</keyword>
<evidence type="ECO:0000256" key="3">
    <source>
        <dbReference type="ARBA" id="ARBA00012438"/>
    </source>
</evidence>
<dbReference type="SMART" id="SM00387">
    <property type="entry name" value="HATPase_c"/>
    <property type="match status" value="1"/>
</dbReference>
<dbReference type="InterPro" id="IPR003594">
    <property type="entry name" value="HATPase_dom"/>
</dbReference>
<dbReference type="PROSITE" id="PS50885">
    <property type="entry name" value="HAMP"/>
    <property type="match status" value="1"/>
</dbReference>
<feature type="domain" description="Histidine kinase" evidence="15">
    <location>
        <begin position="250"/>
        <end position="464"/>
    </location>
</feature>
<feature type="transmembrane region" description="Helical" evidence="14">
    <location>
        <begin position="161"/>
        <end position="183"/>
    </location>
</feature>
<keyword evidence="18" id="KW-1185">Reference proteome</keyword>
<dbReference type="GO" id="GO:0005886">
    <property type="term" value="C:plasma membrane"/>
    <property type="evidence" value="ECO:0007669"/>
    <property type="project" value="UniProtKB-SubCell"/>
</dbReference>
<dbReference type="Gene3D" id="3.30.565.10">
    <property type="entry name" value="Histidine kinase-like ATPase, C-terminal domain"/>
    <property type="match status" value="1"/>
</dbReference>
<dbReference type="EMBL" id="JACXJA010000062">
    <property type="protein sequence ID" value="MBD2866544.1"/>
    <property type="molecule type" value="Genomic_DNA"/>
</dbReference>
<dbReference type="PANTHER" id="PTHR45528:SF1">
    <property type="entry name" value="SENSOR HISTIDINE KINASE CPXA"/>
    <property type="match status" value="1"/>
</dbReference>
<proteinExistence type="predicted"/>
<evidence type="ECO:0000256" key="5">
    <source>
        <dbReference type="ARBA" id="ARBA00022553"/>
    </source>
</evidence>
<dbReference type="InterPro" id="IPR036890">
    <property type="entry name" value="HATPase_C_sf"/>
</dbReference>
<evidence type="ECO:0000256" key="10">
    <source>
        <dbReference type="ARBA" id="ARBA00022840"/>
    </source>
</evidence>
<reference evidence="17" key="1">
    <citation type="submission" date="2020-09" db="EMBL/GenBank/DDBJ databases">
        <title>A novel bacterium of genus Paenibacillus, isolated from South China Sea.</title>
        <authorList>
            <person name="Huang H."/>
            <person name="Mo K."/>
            <person name="Hu Y."/>
        </authorList>
    </citation>
    <scope>NUCLEOTIDE SEQUENCE</scope>
    <source>
        <strain evidence="17">IB182363</strain>
    </source>
</reference>
<dbReference type="SMART" id="SM00304">
    <property type="entry name" value="HAMP"/>
    <property type="match status" value="1"/>
</dbReference>
<dbReference type="InterPro" id="IPR036097">
    <property type="entry name" value="HisK_dim/P_sf"/>
</dbReference>
<dbReference type="Pfam" id="PF02518">
    <property type="entry name" value="HATPase_c"/>
    <property type="match status" value="1"/>
</dbReference>
<keyword evidence="5" id="KW-0597">Phosphoprotein</keyword>
<accession>A0A927CFJ6</accession>
<evidence type="ECO:0000256" key="13">
    <source>
        <dbReference type="ARBA" id="ARBA00023136"/>
    </source>
</evidence>
<gene>
    <name evidence="17" type="ORF">IDH45_31700</name>
</gene>
<keyword evidence="13 14" id="KW-0472">Membrane</keyword>
<dbReference type="CDD" id="cd00082">
    <property type="entry name" value="HisKA"/>
    <property type="match status" value="1"/>
</dbReference>
<evidence type="ECO:0000313" key="17">
    <source>
        <dbReference type="EMBL" id="MBD2866544.1"/>
    </source>
</evidence>
<evidence type="ECO:0000256" key="4">
    <source>
        <dbReference type="ARBA" id="ARBA00022475"/>
    </source>
</evidence>
<dbReference type="InterPro" id="IPR050398">
    <property type="entry name" value="HssS/ArlS-like"/>
</dbReference>
<evidence type="ECO:0000256" key="2">
    <source>
        <dbReference type="ARBA" id="ARBA00004651"/>
    </source>
</evidence>
<dbReference type="FunFam" id="1.10.287.130:FF:000001">
    <property type="entry name" value="Two-component sensor histidine kinase"/>
    <property type="match status" value="1"/>
</dbReference>
<comment type="subcellular location">
    <subcellularLocation>
        <location evidence="2">Cell membrane</location>
        <topology evidence="2">Multi-pass membrane protein</topology>
    </subcellularLocation>
</comment>
<dbReference type="Gene3D" id="6.10.340.10">
    <property type="match status" value="1"/>
</dbReference>
<feature type="domain" description="HAMP" evidence="16">
    <location>
        <begin position="184"/>
        <end position="235"/>
    </location>
</feature>
<dbReference type="Proteomes" id="UP000639396">
    <property type="component" value="Unassembled WGS sequence"/>
</dbReference>
<evidence type="ECO:0000256" key="14">
    <source>
        <dbReference type="SAM" id="Phobius"/>
    </source>
</evidence>
<keyword evidence="11 14" id="KW-1133">Transmembrane helix</keyword>
<dbReference type="AlphaFoldDB" id="A0A927CFJ6"/>
<dbReference type="SUPFAM" id="SSF47384">
    <property type="entry name" value="Homodimeric domain of signal transducing histidine kinase"/>
    <property type="match status" value="1"/>
</dbReference>
<evidence type="ECO:0000256" key="8">
    <source>
        <dbReference type="ARBA" id="ARBA00022741"/>
    </source>
</evidence>
<keyword evidence="10" id="KW-0067">ATP-binding</keyword>
<keyword evidence="8" id="KW-0547">Nucleotide-binding</keyword>
<evidence type="ECO:0000259" key="16">
    <source>
        <dbReference type="PROSITE" id="PS50885"/>
    </source>
</evidence>
<dbReference type="GO" id="GO:0000155">
    <property type="term" value="F:phosphorelay sensor kinase activity"/>
    <property type="evidence" value="ECO:0007669"/>
    <property type="project" value="InterPro"/>
</dbReference>
<dbReference type="PANTHER" id="PTHR45528">
    <property type="entry name" value="SENSOR HISTIDINE KINASE CPXA"/>
    <property type="match status" value="1"/>
</dbReference>
<comment type="catalytic activity">
    <reaction evidence="1">
        <text>ATP + protein L-histidine = ADP + protein N-phospho-L-histidine.</text>
        <dbReference type="EC" id="2.7.13.3"/>
    </reaction>
</comment>
<sequence length="464" mass="52904">MKLSLKLWLYFIVSSAAAIVLAVTLALTLGQILQPGHTYETLKAMADEMILEVNQNGAKETALHEVTKIYQSEHPSFVFEWLHTDGAIVYASDGRTQAYSPSELIHMLANESDSYWDLEHPVSMMYPADISGYNYYLHLEIPPEAMRESQILFYFRSWTSFFSLIIPLLVFIITPYFFTYHFFHSLRQRLTKIIDALSGMSIDRRREIHDDHNDEIGQLADHFNTMSKRIHEQVVQIQDQENKRKTLISNLSHDLRTPLTNILGYAKTLQRGLYKNGEELQAYTDIILSRSQYMEKLINALFQVSQYDLHGVQIEKAPTRIAVILRKVLAEYIVVLESKEIEADISIPDISVTLMADANLLERAIRNLIDNAIKYGSDGKYLRVEYKEGEEGVSFSVIDRGQGILAEQQLLLFDRFYQGSQNRSSEGFGIGLSIVKEIAHAHGGEVTVDSVPGLETRFSITLPK</sequence>
<dbReference type="CDD" id="cd06225">
    <property type="entry name" value="HAMP"/>
    <property type="match status" value="1"/>
</dbReference>
<dbReference type="CDD" id="cd00075">
    <property type="entry name" value="HATPase"/>
    <property type="match status" value="1"/>
</dbReference>
<evidence type="ECO:0000256" key="12">
    <source>
        <dbReference type="ARBA" id="ARBA00023012"/>
    </source>
</evidence>
<keyword evidence="7 14" id="KW-0812">Transmembrane</keyword>
<comment type="caution">
    <text evidence="17">The sequence shown here is derived from an EMBL/GenBank/DDBJ whole genome shotgun (WGS) entry which is preliminary data.</text>
</comment>
<organism evidence="17 18">
    <name type="scientific">Paenibacillus oceani</name>
    <dbReference type="NCBI Taxonomy" id="2772510"/>
    <lineage>
        <taxon>Bacteria</taxon>
        <taxon>Bacillati</taxon>
        <taxon>Bacillota</taxon>
        <taxon>Bacilli</taxon>
        <taxon>Bacillales</taxon>
        <taxon>Paenibacillaceae</taxon>
        <taxon>Paenibacillus</taxon>
    </lineage>
</organism>
<keyword evidence="9 17" id="KW-0418">Kinase</keyword>
<dbReference type="SMART" id="SM00388">
    <property type="entry name" value="HisKA"/>
    <property type="match status" value="1"/>
</dbReference>